<evidence type="ECO:0000313" key="2">
    <source>
        <dbReference type="EMBL" id="TPX49945.1"/>
    </source>
</evidence>
<comment type="caution">
    <text evidence="2">The sequence shown here is derived from an EMBL/GenBank/DDBJ whole genome shotgun (WGS) entry which is preliminary data.</text>
</comment>
<proteinExistence type="predicted"/>
<keyword evidence="3" id="KW-1185">Reference proteome</keyword>
<dbReference type="Proteomes" id="UP000317494">
    <property type="component" value="Unassembled WGS sequence"/>
</dbReference>
<evidence type="ECO:0000313" key="3">
    <source>
        <dbReference type="Proteomes" id="UP000317494"/>
    </source>
</evidence>
<name>A0A507DF41_9FUNG</name>
<feature type="compositionally biased region" description="Polar residues" evidence="1">
    <location>
        <begin position="141"/>
        <end position="163"/>
    </location>
</feature>
<protein>
    <submittedName>
        <fullName evidence="2">Uncharacterized protein</fullName>
    </submittedName>
</protein>
<reference evidence="2 3" key="1">
    <citation type="journal article" date="2019" name="Sci. Rep.">
        <title>Comparative genomics of chytrid fungi reveal insights into the obligate biotrophic and pathogenic lifestyle of Synchytrium endobioticum.</title>
        <authorList>
            <person name="van de Vossenberg B.T.L.H."/>
            <person name="Warris S."/>
            <person name="Nguyen H.D.T."/>
            <person name="van Gent-Pelzer M.P.E."/>
            <person name="Joly D.L."/>
            <person name="van de Geest H.C."/>
            <person name="Bonants P.J.M."/>
            <person name="Smith D.S."/>
            <person name="Levesque C.A."/>
            <person name="van der Lee T.A.J."/>
        </authorList>
    </citation>
    <scope>NUCLEOTIDE SEQUENCE [LARGE SCALE GENOMIC DNA]</scope>
    <source>
        <strain evidence="2 3">MB42</strain>
    </source>
</reference>
<dbReference type="VEuPathDB" id="FungiDB:SeMB42_g02423"/>
<organism evidence="2 3">
    <name type="scientific">Synchytrium endobioticum</name>
    <dbReference type="NCBI Taxonomy" id="286115"/>
    <lineage>
        <taxon>Eukaryota</taxon>
        <taxon>Fungi</taxon>
        <taxon>Fungi incertae sedis</taxon>
        <taxon>Chytridiomycota</taxon>
        <taxon>Chytridiomycota incertae sedis</taxon>
        <taxon>Chytridiomycetes</taxon>
        <taxon>Synchytriales</taxon>
        <taxon>Synchytriaceae</taxon>
        <taxon>Synchytrium</taxon>
    </lineage>
</organism>
<evidence type="ECO:0000256" key="1">
    <source>
        <dbReference type="SAM" id="MobiDB-lite"/>
    </source>
</evidence>
<feature type="compositionally biased region" description="Low complexity" evidence="1">
    <location>
        <begin position="179"/>
        <end position="190"/>
    </location>
</feature>
<accession>A0A507DF41</accession>
<feature type="region of interest" description="Disordered" evidence="1">
    <location>
        <begin position="136"/>
        <end position="190"/>
    </location>
</feature>
<dbReference type="EMBL" id="QEAN01000074">
    <property type="protein sequence ID" value="TPX49945.1"/>
    <property type="molecule type" value="Genomic_DNA"/>
</dbReference>
<gene>
    <name evidence="2" type="ORF">SeMB42_g02423</name>
</gene>
<dbReference type="AlphaFoldDB" id="A0A507DF41"/>
<sequence>MSRSTYDGVNCDIQEYLHPAMDVDDAIALLALSSSCVDSTRTKNQTPRYTRRSILAERSAHAQEETMVNLLAWAENMIQAQAAFAITAAEMLEVAGIEETDNLPREINEVINEGDLPAIRQVPHRIENQGAAAALPAYHPPTNTRSIITNNNPAGSARSNWHNSGDVHDGASPGGALGSGSANANGQRRG</sequence>